<evidence type="ECO:0000256" key="6">
    <source>
        <dbReference type="PIRNR" id="PIRNR039090"/>
    </source>
</evidence>
<keyword evidence="7" id="KW-0966">Cell projection</keyword>
<evidence type="ECO:0000256" key="4">
    <source>
        <dbReference type="ARBA" id="ARBA00022795"/>
    </source>
</evidence>
<organism evidence="7 8">
    <name type="scientific">Paenibacillus oryzae</name>
    <dbReference type="NCBI Taxonomy" id="1844972"/>
    <lineage>
        <taxon>Bacteria</taxon>
        <taxon>Bacillati</taxon>
        <taxon>Bacillota</taxon>
        <taxon>Bacilli</taxon>
        <taxon>Bacillales</taxon>
        <taxon>Paenibacillaceae</taxon>
        <taxon>Paenibacillus</taxon>
    </lineage>
</organism>
<comment type="subcellular location">
    <subcellularLocation>
        <location evidence="1 6">Cytoplasm</location>
        <location evidence="1 6">Cytosol</location>
    </subcellularLocation>
</comment>
<keyword evidence="7" id="KW-0282">Flagellum</keyword>
<dbReference type="AlphaFoldDB" id="A0A1A5YDA0"/>
<sequence>MINNPYHKYQESSVQTATPAQLIIMLYDGAIRFTKQAIHEISQQRYGGANQFFIKAQSIIHELIASLDANIEISKNLYSIYEYLLHLLIQANTKKSPDLAEQVITHLEELREAWRQAIKQNGGSQAEAGATK</sequence>
<keyword evidence="8" id="KW-1185">Reference proteome</keyword>
<comment type="similarity">
    <text evidence="2 6">Belongs to the FliS family.</text>
</comment>
<protein>
    <recommendedName>
        <fullName evidence="6">Flagellar secretion chaperone FliS</fullName>
    </recommendedName>
</protein>
<keyword evidence="7" id="KW-0969">Cilium</keyword>
<dbReference type="Gene3D" id="1.20.120.340">
    <property type="entry name" value="Flagellar protein FliS"/>
    <property type="match status" value="1"/>
</dbReference>
<dbReference type="RefSeq" id="WP_068685986.1">
    <property type="nucleotide sequence ID" value="NZ_LYPA01000071.1"/>
</dbReference>
<dbReference type="GO" id="GO:0005829">
    <property type="term" value="C:cytosol"/>
    <property type="evidence" value="ECO:0007669"/>
    <property type="project" value="UniProtKB-SubCell"/>
</dbReference>
<evidence type="ECO:0000256" key="2">
    <source>
        <dbReference type="ARBA" id="ARBA00008787"/>
    </source>
</evidence>
<dbReference type="PIRSF" id="PIRSF039090">
    <property type="entry name" value="Flis"/>
    <property type="match status" value="1"/>
</dbReference>
<comment type="caution">
    <text evidence="7">The sequence shown here is derived from an EMBL/GenBank/DDBJ whole genome shotgun (WGS) entry which is preliminary data.</text>
</comment>
<dbReference type="STRING" id="1844972.A7K91_06255"/>
<evidence type="ECO:0000256" key="3">
    <source>
        <dbReference type="ARBA" id="ARBA00022490"/>
    </source>
</evidence>
<dbReference type="CDD" id="cd16098">
    <property type="entry name" value="FliS"/>
    <property type="match status" value="1"/>
</dbReference>
<evidence type="ECO:0000256" key="1">
    <source>
        <dbReference type="ARBA" id="ARBA00004514"/>
    </source>
</evidence>
<evidence type="ECO:0000256" key="5">
    <source>
        <dbReference type="ARBA" id="ARBA00023186"/>
    </source>
</evidence>
<dbReference type="EMBL" id="LYPA01000071">
    <property type="protein sequence ID" value="OBR63552.1"/>
    <property type="molecule type" value="Genomic_DNA"/>
</dbReference>
<dbReference type="GO" id="GO:0071973">
    <property type="term" value="P:bacterial-type flagellum-dependent cell motility"/>
    <property type="evidence" value="ECO:0007669"/>
    <property type="project" value="TreeGrafter"/>
</dbReference>
<dbReference type="GO" id="GO:0044780">
    <property type="term" value="P:bacterial-type flagellum assembly"/>
    <property type="evidence" value="ECO:0007669"/>
    <property type="project" value="InterPro"/>
</dbReference>
<keyword evidence="5" id="KW-0143">Chaperone</keyword>
<proteinExistence type="inferred from homology"/>
<dbReference type="PANTHER" id="PTHR34773">
    <property type="entry name" value="FLAGELLAR SECRETION CHAPERONE FLIS"/>
    <property type="match status" value="1"/>
</dbReference>
<dbReference type="InterPro" id="IPR003713">
    <property type="entry name" value="FliS"/>
</dbReference>
<reference evidence="7 8" key="1">
    <citation type="submission" date="2016-05" db="EMBL/GenBank/DDBJ databases">
        <title>Paenibacillus oryzae. sp. nov., isolated from the rice root.</title>
        <authorList>
            <person name="Zhang J."/>
            <person name="Zhang X."/>
        </authorList>
    </citation>
    <scope>NUCLEOTIDE SEQUENCE [LARGE SCALE GENOMIC DNA]</scope>
    <source>
        <strain evidence="7 8">1DrF-4</strain>
    </source>
</reference>
<dbReference type="PANTHER" id="PTHR34773:SF1">
    <property type="entry name" value="FLAGELLAR SECRETION CHAPERONE FLIS"/>
    <property type="match status" value="1"/>
</dbReference>
<dbReference type="Proteomes" id="UP000092024">
    <property type="component" value="Unassembled WGS sequence"/>
</dbReference>
<name>A0A1A5YDA0_9BACL</name>
<evidence type="ECO:0000313" key="7">
    <source>
        <dbReference type="EMBL" id="OBR63552.1"/>
    </source>
</evidence>
<dbReference type="NCBIfam" id="TIGR00208">
    <property type="entry name" value="fliS"/>
    <property type="match status" value="1"/>
</dbReference>
<accession>A0A1A5YDA0</accession>
<dbReference type="OrthoDB" id="1524959at2"/>
<dbReference type="Pfam" id="PF02561">
    <property type="entry name" value="FliS"/>
    <property type="match status" value="1"/>
</dbReference>
<keyword evidence="3 6" id="KW-0963">Cytoplasm</keyword>
<dbReference type="SUPFAM" id="SSF101116">
    <property type="entry name" value="Flagellar export chaperone FliS"/>
    <property type="match status" value="1"/>
</dbReference>
<evidence type="ECO:0000313" key="8">
    <source>
        <dbReference type="Proteomes" id="UP000092024"/>
    </source>
</evidence>
<gene>
    <name evidence="7" type="ORF">A7K91_06255</name>
</gene>
<keyword evidence="4 6" id="KW-1005">Bacterial flagellum biogenesis</keyword>
<dbReference type="InterPro" id="IPR036584">
    <property type="entry name" value="FliS_sf"/>
</dbReference>